<organism evidence="2 3">
    <name type="scientific">Teladorsagia circumcincta</name>
    <name type="common">Brown stomach worm</name>
    <name type="synonym">Ostertagia circumcincta</name>
    <dbReference type="NCBI Taxonomy" id="45464"/>
    <lineage>
        <taxon>Eukaryota</taxon>
        <taxon>Metazoa</taxon>
        <taxon>Ecdysozoa</taxon>
        <taxon>Nematoda</taxon>
        <taxon>Chromadorea</taxon>
        <taxon>Rhabditida</taxon>
        <taxon>Rhabditina</taxon>
        <taxon>Rhabditomorpha</taxon>
        <taxon>Strongyloidea</taxon>
        <taxon>Trichostrongylidae</taxon>
        <taxon>Teladorsagia</taxon>
    </lineage>
</organism>
<feature type="compositionally biased region" description="Pro residues" evidence="1">
    <location>
        <begin position="48"/>
        <end position="58"/>
    </location>
</feature>
<proteinExistence type="predicted"/>
<accession>A0A2G9U1A2</accession>
<evidence type="ECO:0000313" key="3">
    <source>
        <dbReference type="Proteomes" id="UP000230423"/>
    </source>
</evidence>
<feature type="compositionally biased region" description="Low complexity" evidence="1">
    <location>
        <begin position="76"/>
        <end position="102"/>
    </location>
</feature>
<keyword evidence="3" id="KW-1185">Reference proteome</keyword>
<sequence length="155" mass="15982">AYQPPASTAPQYSPTPPVTGVPSSVPYSSGSYAMPVTSYATSTSTAMPQPPQPLPPSLQPSSTQNYYPPPQPPNLTPSIPSGIPSVVPSMFATGASTTTSGAFPPPPINFPMPSLSSLGITQLAAPPTSSADSYQQKSNYGQVPAPPQYYSVPQQ</sequence>
<evidence type="ECO:0000313" key="2">
    <source>
        <dbReference type="EMBL" id="PIO64003.1"/>
    </source>
</evidence>
<feature type="compositionally biased region" description="Polar residues" evidence="1">
    <location>
        <begin position="1"/>
        <end position="11"/>
    </location>
</feature>
<feature type="compositionally biased region" description="Polar residues" evidence="1">
    <location>
        <begin position="127"/>
        <end position="141"/>
    </location>
</feature>
<dbReference type="OrthoDB" id="3318at2759"/>
<gene>
    <name evidence="2" type="ORF">TELCIR_14381</name>
</gene>
<feature type="region of interest" description="Disordered" evidence="1">
    <location>
        <begin position="1"/>
        <end position="155"/>
    </location>
</feature>
<name>A0A2G9U1A2_TELCI</name>
<dbReference type="AlphaFoldDB" id="A0A2G9U1A2"/>
<dbReference type="EMBL" id="KZ350320">
    <property type="protein sequence ID" value="PIO64003.1"/>
    <property type="molecule type" value="Genomic_DNA"/>
</dbReference>
<evidence type="ECO:0000256" key="1">
    <source>
        <dbReference type="SAM" id="MobiDB-lite"/>
    </source>
</evidence>
<protein>
    <submittedName>
        <fullName evidence="2">Uncharacterized protein</fullName>
    </submittedName>
</protein>
<reference evidence="2 3" key="1">
    <citation type="submission" date="2015-09" db="EMBL/GenBank/DDBJ databases">
        <title>Draft genome of the parasitic nematode Teladorsagia circumcincta isolate WARC Sus (inbred).</title>
        <authorList>
            <person name="Mitreva M."/>
        </authorList>
    </citation>
    <scope>NUCLEOTIDE SEQUENCE [LARGE SCALE GENOMIC DNA]</scope>
    <source>
        <strain evidence="2 3">S</strain>
    </source>
</reference>
<feature type="non-terminal residue" evidence="2">
    <location>
        <position position="1"/>
    </location>
</feature>
<feature type="compositionally biased region" description="Low complexity" evidence="1">
    <location>
        <begin position="20"/>
        <end position="32"/>
    </location>
</feature>
<feature type="compositionally biased region" description="Polar residues" evidence="1">
    <location>
        <begin position="38"/>
        <end position="47"/>
    </location>
</feature>
<dbReference type="Proteomes" id="UP000230423">
    <property type="component" value="Unassembled WGS sequence"/>
</dbReference>